<dbReference type="Proteomes" id="UP001283361">
    <property type="component" value="Unassembled WGS sequence"/>
</dbReference>
<accession>A0AAE1CVQ9</accession>
<protein>
    <submittedName>
        <fullName evidence="1">Uncharacterized protein</fullName>
    </submittedName>
</protein>
<name>A0AAE1CVQ9_9GAST</name>
<evidence type="ECO:0000313" key="1">
    <source>
        <dbReference type="EMBL" id="KAK3739360.1"/>
    </source>
</evidence>
<keyword evidence="2" id="KW-1185">Reference proteome</keyword>
<comment type="caution">
    <text evidence="1">The sequence shown here is derived from an EMBL/GenBank/DDBJ whole genome shotgun (WGS) entry which is preliminary data.</text>
</comment>
<organism evidence="1 2">
    <name type="scientific">Elysia crispata</name>
    <name type="common">lettuce slug</name>
    <dbReference type="NCBI Taxonomy" id="231223"/>
    <lineage>
        <taxon>Eukaryota</taxon>
        <taxon>Metazoa</taxon>
        <taxon>Spiralia</taxon>
        <taxon>Lophotrochozoa</taxon>
        <taxon>Mollusca</taxon>
        <taxon>Gastropoda</taxon>
        <taxon>Heterobranchia</taxon>
        <taxon>Euthyneura</taxon>
        <taxon>Panpulmonata</taxon>
        <taxon>Sacoglossa</taxon>
        <taxon>Placobranchoidea</taxon>
        <taxon>Plakobranchidae</taxon>
        <taxon>Elysia</taxon>
    </lineage>
</organism>
<dbReference type="EMBL" id="JAWDGP010006539">
    <property type="protein sequence ID" value="KAK3739360.1"/>
    <property type="molecule type" value="Genomic_DNA"/>
</dbReference>
<reference evidence="1" key="1">
    <citation type="journal article" date="2023" name="G3 (Bethesda)">
        <title>A reference genome for the long-term kleptoplast-retaining sea slug Elysia crispata morphotype clarki.</title>
        <authorList>
            <person name="Eastman K.E."/>
            <person name="Pendleton A.L."/>
            <person name="Shaikh M.A."/>
            <person name="Suttiyut T."/>
            <person name="Ogas R."/>
            <person name="Tomko P."/>
            <person name="Gavelis G."/>
            <person name="Widhalm J.R."/>
            <person name="Wisecaver J.H."/>
        </authorList>
    </citation>
    <scope>NUCLEOTIDE SEQUENCE</scope>
    <source>
        <strain evidence="1">ECLA1</strain>
    </source>
</reference>
<evidence type="ECO:0000313" key="2">
    <source>
        <dbReference type="Proteomes" id="UP001283361"/>
    </source>
</evidence>
<proteinExistence type="predicted"/>
<gene>
    <name evidence="1" type="ORF">RRG08_041679</name>
</gene>
<dbReference type="AlphaFoldDB" id="A0AAE1CVQ9"/>
<sequence>MERRHVLTEDDFEGGKEYEQDEVVIKITGERPNGTRAVEIQTVLTAELGPEKDGMGRSIYRLQEPTKWFFMATREEAKKLNNKNIKFGNRNFQFIKREEEMIDLRLLWEIHFGRTCGSSLKEEDH</sequence>